<dbReference type="CDD" id="cd20104">
    <property type="entry name" value="MBT_PHF20L1-like"/>
    <property type="match status" value="1"/>
</dbReference>
<dbReference type="AlphaFoldDB" id="A0ABD3EW13"/>
<comment type="caution">
    <text evidence="1">The sequence shown here is derived from an EMBL/GenBank/DDBJ whole genome shotgun (WGS) entry which is preliminary data.</text>
</comment>
<reference evidence="1 2" key="1">
    <citation type="submission" date="2024-09" db="EMBL/GenBank/DDBJ databases">
        <title>Genome sequencing and assembly of Phytophthora oleae, isolate VK10A, causative agent of rot of olive drupes.</title>
        <authorList>
            <person name="Conti Taguali S."/>
            <person name="Riolo M."/>
            <person name="La Spada F."/>
            <person name="Cacciola S.O."/>
            <person name="Dionisio G."/>
        </authorList>
    </citation>
    <scope>NUCLEOTIDE SEQUENCE [LARGE SCALE GENOMIC DNA]</scope>
    <source>
        <strain evidence="1 2">VK10A</strain>
    </source>
</reference>
<dbReference type="SUPFAM" id="SSF54160">
    <property type="entry name" value="Chromo domain-like"/>
    <property type="match status" value="1"/>
</dbReference>
<evidence type="ECO:0000313" key="1">
    <source>
        <dbReference type="EMBL" id="KAL3658643.1"/>
    </source>
</evidence>
<protein>
    <submittedName>
        <fullName evidence="1">Uncharacterized protein</fullName>
    </submittedName>
</protein>
<gene>
    <name evidence="1" type="ORF">V7S43_016279</name>
</gene>
<dbReference type="InterPro" id="IPR016197">
    <property type="entry name" value="Chromo-like_dom_sf"/>
</dbReference>
<keyword evidence="2" id="KW-1185">Reference proteome</keyword>
<evidence type="ECO:0000313" key="2">
    <source>
        <dbReference type="Proteomes" id="UP001632037"/>
    </source>
</evidence>
<dbReference type="EMBL" id="JBIMZQ010000052">
    <property type="protein sequence ID" value="KAL3658643.1"/>
    <property type="molecule type" value="Genomic_DNA"/>
</dbReference>
<sequence length="299" mass="35044">MVPSRPHFRTIFYLDFLSNYVAEKVVSKAFNDRVQEVSEFALAEAVDDSGCASVRRKMHEKLCHKWFELPKQRTLQLRSVCSQTDREVILEKMQTIRFSSLDDIKTPQQNTYYWPTSKMLCTLDAFFMIRNDCFGLKMTRNVDHDKAAPLNTFLTWLKSVGIAQDHFYFVFVVPSHWAGSFQEQTFRMTTDTVSQRLADSAYVSQYVAALDVFMENPFVANKSEDAWCYQLQSRSLVDAQDTENTWYESPVVHLNSTHVKIHFRGWTSRWDEWIKRTSPRIAPQHTMVRNWRAFKVGDS</sequence>
<name>A0ABD3EW13_9STRA</name>
<accession>A0ABD3EW13</accession>
<proteinExistence type="predicted"/>
<dbReference type="Gene3D" id="2.30.30.140">
    <property type="match status" value="1"/>
</dbReference>
<organism evidence="1 2">
    <name type="scientific">Phytophthora oleae</name>
    <dbReference type="NCBI Taxonomy" id="2107226"/>
    <lineage>
        <taxon>Eukaryota</taxon>
        <taxon>Sar</taxon>
        <taxon>Stramenopiles</taxon>
        <taxon>Oomycota</taxon>
        <taxon>Peronosporomycetes</taxon>
        <taxon>Peronosporales</taxon>
        <taxon>Peronosporaceae</taxon>
        <taxon>Phytophthora</taxon>
    </lineage>
</organism>
<dbReference type="Proteomes" id="UP001632037">
    <property type="component" value="Unassembled WGS sequence"/>
</dbReference>